<dbReference type="SUPFAM" id="SSF103473">
    <property type="entry name" value="MFS general substrate transporter"/>
    <property type="match status" value="1"/>
</dbReference>
<dbReference type="PROSITE" id="PS50850">
    <property type="entry name" value="MFS"/>
    <property type="match status" value="1"/>
</dbReference>
<evidence type="ECO:0000256" key="3">
    <source>
        <dbReference type="ARBA" id="ARBA00022448"/>
    </source>
</evidence>
<evidence type="ECO:0000313" key="10">
    <source>
        <dbReference type="EMBL" id="MDK2126684.1"/>
    </source>
</evidence>
<evidence type="ECO:0000256" key="8">
    <source>
        <dbReference type="RuleBase" id="RU365088"/>
    </source>
</evidence>
<evidence type="ECO:0000313" key="11">
    <source>
        <dbReference type="Proteomes" id="UP001172778"/>
    </source>
</evidence>
<dbReference type="InterPro" id="IPR020846">
    <property type="entry name" value="MFS_dom"/>
</dbReference>
<evidence type="ECO:0000256" key="4">
    <source>
        <dbReference type="ARBA" id="ARBA00022475"/>
    </source>
</evidence>
<feature type="transmembrane region" description="Helical" evidence="8">
    <location>
        <begin position="140"/>
        <end position="160"/>
    </location>
</feature>
<dbReference type="RefSeq" id="WP_284103004.1">
    <property type="nucleotide sequence ID" value="NZ_JARRAF010000046.1"/>
</dbReference>
<dbReference type="InterPro" id="IPR036259">
    <property type="entry name" value="MFS_trans_sf"/>
</dbReference>
<feature type="transmembrane region" description="Helical" evidence="8">
    <location>
        <begin position="284"/>
        <end position="304"/>
    </location>
</feature>
<dbReference type="PANTHER" id="PTHR23502:SF132">
    <property type="entry name" value="POLYAMINE TRANSPORTER 2-RELATED"/>
    <property type="match status" value="1"/>
</dbReference>
<keyword evidence="7 8" id="KW-0472">Membrane</keyword>
<keyword evidence="6 8" id="KW-1133">Transmembrane helix</keyword>
<dbReference type="PANTHER" id="PTHR23502">
    <property type="entry name" value="MAJOR FACILITATOR SUPERFAMILY"/>
    <property type="match status" value="1"/>
</dbReference>
<name>A0ABT7E3R1_9NEIS</name>
<feature type="transmembrane region" description="Helical" evidence="8">
    <location>
        <begin position="343"/>
        <end position="367"/>
    </location>
</feature>
<evidence type="ECO:0000256" key="7">
    <source>
        <dbReference type="ARBA" id="ARBA00023136"/>
    </source>
</evidence>
<comment type="caution">
    <text evidence="10">The sequence shown here is derived from an EMBL/GenBank/DDBJ whole genome shotgun (WGS) entry which is preliminary data.</text>
</comment>
<feature type="transmembrane region" description="Helical" evidence="8">
    <location>
        <begin position="107"/>
        <end position="128"/>
    </location>
</feature>
<keyword evidence="11" id="KW-1185">Reference proteome</keyword>
<evidence type="ECO:0000259" key="9">
    <source>
        <dbReference type="PROSITE" id="PS50850"/>
    </source>
</evidence>
<evidence type="ECO:0000256" key="6">
    <source>
        <dbReference type="ARBA" id="ARBA00022989"/>
    </source>
</evidence>
<feature type="transmembrane region" description="Helical" evidence="8">
    <location>
        <begin position="212"/>
        <end position="232"/>
    </location>
</feature>
<dbReference type="InterPro" id="IPR011701">
    <property type="entry name" value="MFS"/>
</dbReference>
<proteinExistence type="inferred from homology"/>
<dbReference type="Pfam" id="PF07690">
    <property type="entry name" value="MFS_1"/>
    <property type="match status" value="1"/>
</dbReference>
<feature type="transmembrane region" description="Helical" evidence="8">
    <location>
        <begin position="53"/>
        <end position="70"/>
    </location>
</feature>
<dbReference type="NCBIfam" id="TIGR00710">
    <property type="entry name" value="efflux_Bcr_CflA"/>
    <property type="match status" value="1"/>
</dbReference>
<dbReference type="CDD" id="cd17320">
    <property type="entry name" value="MFS_MdfA_MDR_like"/>
    <property type="match status" value="1"/>
</dbReference>
<protein>
    <recommendedName>
        <fullName evidence="8">Bcr/CflA family efflux transporter</fullName>
    </recommendedName>
</protein>
<gene>
    <name evidence="10" type="ORF">PZA18_21805</name>
</gene>
<dbReference type="InterPro" id="IPR004812">
    <property type="entry name" value="Efflux_drug-R_Bcr/CmlA"/>
</dbReference>
<sequence length="410" mass="43494">MTTTTPIRQGNSPLFLLWLIILLAPVGQMAIDIYVTALPFMAKSFGVGAKEIQLSVSAYMIAFAIGQLIYGPLSDAIGRKPALLGGIVLYLVGSVLAISAQTLEVFVAARILQGLGITTASVVMKAIATDNFKGPQLANTMTYMVIAWGMGPIVAPVIGARLQVLFGWKSNLYFLAGYGVLLLLLVALGYRESLAQPVPLKREVLVRNTRQILSDLEFQLCFLTMGLCYALLLTFNICAPFMVQEVLGKDPIFFGNIALALGGVYFAGVFSNRINAGRIAPAKLVRAAATVNLIAGPAMLVVALTRPLGLLELVIPSLILTFCAGVMYPNLMGRGVARFPQLAGLSSSVLGCALMICAGLITVFASWLPLHSLAPLAALYAAIGVLCFFMIRRLYPQPAVIAAAAPAAAK</sequence>
<comment type="similarity">
    <text evidence="2 8">Belongs to the major facilitator superfamily. Bcr/CmlA family.</text>
</comment>
<dbReference type="EMBL" id="JARRAF010000046">
    <property type="protein sequence ID" value="MDK2126684.1"/>
    <property type="molecule type" value="Genomic_DNA"/>
</dbReference>
<comment type="subcellular location">
    <subcellularLocation>
        <location evidence="8">Cell inner membrane</location>
        <topology evidence="8">Multi-pass membrane protein</topology>
    </subcellularLocation>
    <subcellularLocation>
        <location evidence="1">Cell membrane</location>
        <topology evidence="1">Multi-pass membrane protein</topology>
    </subcellularLocation>
</comment>
<reference evidence="10" key="1">
    <citation type="submission" date="2023-03" db="EMBL/GenBank/DDBJ databases">
        <title>Chitinimonas shenzhenensis gen. nov., sp. nov., a novel member of family Burkholderiaceae isolated from activated sludge collected in Shen Zhen, China.</title>
        <authorList>
            <person name="Wang X."/>
        </authorList>
    </citation>
    <scope>NUCLEOTIDE SEQUENCE</scope>
    <source>
        <strain evidence="10">DQS-5</strain>
    </source>
</reference>
<keyword evidence="5 8" id="KW-0812">Transmembrane</keyword>
<dbReference type="Proteomes" id="UP001172778">
    <property type="component" value="Unassembled WGS sequence"/>
</dbReference>
<feature type="transmembrane region" description="Helical" evidence="8">
    <location>
        <begin position="373"/>
        <end position="391"/>
    </location>
</feature>
<feature type="transmembrane region" description="Helical" evidence="8">
    <location>
        <begin position="172"/>
        <end position="191"/>
    </location>
</feature>
<dbReference type="Gene3D" id="1.20.1720.10">
    <property type="entry name" value="Multidrug resistance protein D"/>
    <property type="match status" value="1"/>
</dbReference>
<evidence type="ECO:0000256" key="1">
    <source>
        <dbReference type="ARBA" id="ARBA00004651"/>
    </source>
</evidence>
<feature type="transmembrane region" description="Helical" evidence="8">
    <location>
        <begin position="310"/>
        <end position="331"/>
    </location>
</feature>
<evidence type="ECO:0000256" key="2">
    <source>
        <dbReference type="ARBA" id="ARBA00006236"/>
    </source>
</evidence>
<accession>A0ABT7E3R1</accession>
<feature type="domain" description="Major facilitator superfamily (MFS) profile" evidence="9">
    <location>
        <begin position="13"/>
        <end position="399"/>
    </location>
</feature>
<keyword evidence="8" id="KW-0997">Cell inner membrane</keyword>
<comment type="caution">
    <text evidence="8">Lacks conserved residue(s) required for the propagation of feature annotation.</text>
</comment>
<evidence type="ECO:0000256" key="5">
    <source>
        <dbReference type="ARBA" id="ARBA00022692"/>
    </source>
</evidence>
<organism evidence="10 11">
    <name type="scientific">Parachitinimonas caeni</name>
    <dbReference type="NCBI Taxonomy" id="3031301"/>
    <lineage>
        <taxon>Bacteria</taxon>
        <taxon>Pseudomonadati</taxon>
        <taxon>Pseudomonadota</taxon>
        <taxon>Betaproteobacteria</taxon>
        <taxon>Neisseriales</taxon>
        <taxon>Chitinibacteraceae</taxon>
        <taxon>Parachitinimonas</taxon>
    </lineage>
</organism>
<feature type="transmembrane region" description="Helical" evidence="8">
    <location>
        <begin position="82"/>
        <end position="101"/>
    </location>
</feature>
<keyword evidence="4" id="KW-1003">Cell membrane</keyword>
<feature type="transmembrane region" description="Helical" evidence="8">
    <location>
        <begin position="252"/>
        <end position="272"/>
    </location>
</feature>
<keyword evidence="3 8" id="KW-0813">Transport</keyword>